<feature type="domain" description="Ig-like" evidence="14">
    <location>
        <begin position="1410"/>
        <end position="1498"/>
    </location>
</feature>
<dbReference type="Gene3D" id="1.20.58.60">
    <property type="match status" value="3"/>
</dbReference>
<dbReference type="GO" id="GO:0005813">
    <property type="term" value="C:centrosome"/>
    <property type="evidence" value="ECO:0007669"/>
    <property type="project" value="UniProtKB-SubCell"/>
</dbReference>
<dbReference type="InterPro" id="IPR002017">
    <property type="entry name" value="Spectrin_repeat"/>
</dbReference>
<dbReference type="InterPro" id="IPR050876">
    <property type="entry name" value="IgLON_domain"/>
</dbReference>
<dbReference type="Pfam" id="PF07679">
    <property type="entry name" value="I-set"/>
    <property type="match status" value="1"/>
</dbReference>
<dbReference type="InterPro" id="IPR036179">
    <property type="entry name" value="Ig-like_dom_sf"/>
</dbReference>
<dbReference type="PANTHER" id="PTHR42757:SF44">
    <property type="entry name" value="COILED-COIL DOMAIN-CONTAINING PROTEIN 141"/>
    <property type="match status" value="1"/>
</dbReference>
<keyword evidence="5 11" id="KW-0175">Coiled coil</keyword>
<keyword evidence="13" id="KW-0812">Transmembrane</keyword>
<feature type="compositionally biased region" description="Polar residues" evidence="12">
    <location>
        <begin position="1378"/>
        <end position="1395"/>
    </location>
</feature>
<organism evidence="15 16">
    <name type="scientific">Pipistrellus kuhlii</name>
    <name type="common">Kuhl's pipistrelle</name>
    <dbReference type="NCBI Taxonomy" id="59472"/>
    <lineage>
        <taxon>Eukaryota</taxon>
        <taxon>Metazoa</taxon>
        <taxon>Chordata</taxon>
        <taxon>Craniata</taxon>
        <taxon>Vertebrata</taxon>
        <taxon>Euteleostomi</taxon>
        <taxon>Mammalia</taxon>
        <taxon>Eutheria</taxon>
        <taxon>Laurasiatheria</taxon>
        <taxon>Chiroptera</taxon>
        <taxon>Yangochiroptera</taxon>
        <taxon>Vespertilionidae</taxon>
        <taxon>Pipistrellus</taxon>
    </lineage>
</organism>
<comment type="function">
    <text evidence="7">Plays a critical role in cortical radial and GnRH neurons migration during brain development. Regulates cortical radial migration by negatively controlling the activity of histone deacetylase 6 (HDAC6) and promotes centrosome maturation. CAMDI is required for dilation formation of cortical neurons during radial migration. Plays a critical role in learning and memory performance through regulation of AMPA-selective glutamate receptors (AMPARs) cell surface expression in competition with KIBRA.</text>
</comment>
<evidence type="ECO:0000256" key="4">
    <source>
        <dbReference type="ARBA" id="ARBA00022843"/>
    </source>
</evidence>
<feature type="region of interest" description="Disordered" evidence="12">
    <location>
        <begin position="1353"/>
        <end position="1395"/>
    </location>
</feature>
<evidence type="ECO:0000256" key="7">
    <source>
        <dbReference type="ARBA" id="ARBA00057848"/>
    </source>
</evidence>
<evidence type="ECO:0000313" key="16">
    <source>
        <dbReference type="Proteomes" id="UP000558488"/>
    </source>
</evidence>
<dbReference type="InterPro" id="IPR003598">
    <property type="entry name" value="Ig_sub2"/>
</dbReference>
<dbReference type="Pfam" id="PF00435">
    <property type="entry name" value="Spectrin"/>
    <property type="match status" value="2"/>
</dbReference>
<evidence type="ECO:0000256" key="2">
    <source>
        <dbReference type="ARBA" id="ARBA00022490"/>
    </source>
</evidence>
<gene>
    <name evidence="15" type="ORF">mPipKuh1_002172</name>
</gene>
<evidence type="ECO:0000256" key="12">
    <source>
        <dbReference type="SAM" id="MobiDB-lite"/>
    </source>
</evidence>
<dbReference type="PANTHER" id="PTHR42757">
    <property type="entry name" value="IGLON FAMILY OF IMMUNOGLOBULIN SUPERFAMILY-RELATED"/>
    <property type="match status" value="1"/>
</dbReference>
<evidence type="ECO:0000256" key="6">
    <source>
        <dbReference type="ARBA" id="ARBA00023212"/>
    </source>
</evidence>
<protein>
    <recommendedName>
        <fullName evidence="9">Coiled-coil domain-containing protein 141</fullName>
    </recommendedName>
    <alternativeName>
        <fullName evidence="10">Coiled-coil protein associated with myosin II and DISC1</fullName>
    </alternativeName>
</protein>
<dbReference type="SMART" id="SM00408">
    <property type="entry name" value="IGc2"/>
    <property type="match status" value="1"/>
</dbReference>
<dbReference type="OrthoDB" id="9333799at2759"/>
<dbReference type="SMART" id="SM00409">
    <property type="entry name" value="IG"/>
    <property type="match status" value="1"/>
</dbReference>
<dbReference type="SUPFAM" id="SSF46966">
    <property type="entry name" value="Spectrin repeat"/>
    <property type="match status" value="3"/>
</dbReference>
<dbReference type="InterPro" id="IPR018159">
    <property type="entry name" value="Spectrin/alpha-actinin"/>
</dbReference>
<dbReference type="InterPro" id="IPR013098">
    <property type="entry name" value="Ig_I-set"/>
</dbReference>
<evidence type="ECO:0000256" key="1">
    <source>
        <dbReference type="ARBA" id="ARBA00004300"/>
    </source>
</evidence>
<accession>A0A7J7XUE6</accession>
<keyword evidence="16" id="KW-1185">Reference proteome</keyword>
<feature type="coiled-coil region" evidence="11">
    <location>
        <begin position="284"/>
        <end position="354"/>
    </location>
</feature>
<dbReference type="SMART" id="SM00150">
    <property type="entry name" value="SPEC"/>
    <property type="match status" value="5"/>
</dbReference>
<keyword evidence="4" id="KW-0832">Ubl conjugation</keyword>
<evidence type="ECO:0000256" key="5">
    <source>
        <dbReference type="ARBA" id="ARBA00023054"/>
    </source>
</evidence>
<evidence type="ECO:0000256" key="8">
    <source>
        <dbReference type="ARBA" id="ARBA00062798"/>
    </source>
</evidence>
<dbReference type="FunFam" id="1.20.58.60:FF:000184">
    <property type="entry name" value="Coiled-coil domain containing 141"/>
    <property type="match status" value="1"/>
</dbReference>
<evidence type="ECO:0000256" key="10">
    <source>
        <dbReference type="ARBA" id="ARBA00078153"/>
    </source>
</evidence>
<comment type="caution">
    <text evidence="15">The sequence shown here is derived from an EMBL/GenBank/DDBJ whole genome shotgun (WGS) entry which is preliminary data.</text>
</comment>
<dbReference type="InterPro" id="IPR013783">
    <property type="entry name" value="Ig-like_fold"/>
</dbReference>
<evidence type="ECO:0000259" key="14">
    <source>
        <dbReference type="PROSITE" id="PS50835"/>
    </source>
</evidence>
<feature type="compositionally biased region" description="Polar residues" evidence="12">
    <location>
        <begin position="1241"/>
        <end position="1251"/>
    </location>
</feature>
<dbReference type="FunFam" id="2.60.40.10:FF:002369">
    <property type="entry name" value="Coiled-coil domain-containing 141"/>
    <property type="match status" value="1"/>
</dbReference>
<feature type="transmembrane region" description="Helical" evidence="13">
    <location>
        <begin position="1510"/>
        <end position="1529"/>
    </location>
</feature>
<dbReference type="InterPro" id="IPR003599">
    <property type="entry name" value="Ig_sub"/>
</dbReference>
<dbReference type="InterPro" id="IPR007110">
    <property type="entry name" value="Ig-like_dom"/>
</dbReference>
<feature type="coiled-coil region" evidence="11">
    <location>
        <begin position="759"/>
        <end position="786"/>
    </location>
</feature>
<dbReference type="PROSITE" id="PS50835">
    <property type="entry name" value="IG_LIKE"/>
    <property type="match status" value="1"/>
</dbReference>
<name>A0A7J7XUE6_PIPKU</name>
<keyword evidence="13" id="KW-0472">Membrane</keyword>
<proteinExistence type="predicted"/>
<dbReference type="EMBL" id="JACAGB010000007">
    <property type="protein sequence ID" value="KAF6352996.1"/>
    <property type="molecule type" value="Genomic_DNA"/>
</dbReference>
<comment type="subunit">
    <text evidence="8">Interacts with DISC1. Interacts preferentially with phosphorylated forms of myosin regulatory light chain (MRLC). Interacts (via the N-terminal region) with HDAC6; inhibits the deacetylase activity of HDAC6. Interacts with KIBRA (via the C-terminal region); retains AMPAR in the cytosol after internalization.</text>
</comment>
<feature type="coiled-coil region" evidence="11">
    <location>
        <begin position="865"/>
        <end position="967"/>
    </location>
</feature>
<keyword evidence="2" id="KW-0963">Cytoplasm</keyword>
<evidence type="ECO:0000256" key="13">
    <source>
        <dbReference type="SAM" id="Phobius"/>
    </source>
</evidence>
<feature type="region of interest" description="Disordered" evidence="12">
    <location>
        <begin position="1164"/>
        <end position="1262"/>
    </location>
</feature>
<sequence length="1531" mass="173737">MSSPGSPGVEFSTTTVSSVAVQAGDSKIVIAVIKCGKWVQLQLAESQPNILEIGSSQDETKKLLHDHELLLAKLKALEDQVWGLLQEADKTAEENKDQSQVYDAMASSLGEAWAALVSMLERRRALLRLTSEFFESALEFAIKIDQAEEFLQNTQEFETAESLRSLLQLHEHHTKELLERSLALLNKSQQLTDFIEKFKCDGPNVNPELIQGARNSCLKIDSLLELLQDRRRQLDKYLKQQRQELSQVLQICQWDQQENQVTCWFQKTIRDLREQSLGSSLSENEELIRKHEELKIKAKEWNAAVEKLKSEALEILLSKDHVEKAHLQLSNQKLNRLQEEFGQLMAERKTWLKEANDFFNSANKAFDVLGRVEAYLKLLKSEGLSLPVLAARHEELHGEIKGCSADALQKGQALISQVDSCSSRGMTGVHEMMGCIQRQVDHLTGQCSAHKEFALKKQQLAASVEGYLRKVEMSIQEISLVLSNAMDVRSSLSESEKILRKYLELDTQAKEASHELEAATKFMTEKNEFEPDEVASLSSKAKWLEEELNILGQSIGSRSQVLQTYVAFLKSSEEVKEQCERLKEFYRMESLRKEEDSAEARHWSDSAEKQWQLFLKRSFLVQDLGLEFLNLINMAKEGEILNVKNKVHMTENTMESQKAEREGLGRLRTAWRLRAAARKPVKQQWEAFKEQLRKTTHNLKLLQEALMPVSALDLGGSLQTILGLRKHWKAMKPQCQQLNDEVEYIVKESEELNGKGAPVKEKYQQLKDLIQLHQKQKERIQDYEDILYKTVQFHQVKEELEHLKSRELEFLEQPKELDNAHNVQVRLRRSQEKQAHIDHLHKLALCLGVDIISSVQQPSCANVSAKNLQRQLDILEGESVDWRARAEEHGRALAGSLQYCATRDEINELRESFKDIKKKFNNLKFNYTKKNEKAKNLKALKYQIQQVDMYAEKIQVLKKKMEKVENKTSESFLNYPNSKVTVLLEAMKDLKKHVDEFDKVVTDYKKNLDLTEHLHEMIEECHFWCEDASATVVRVGKYSMECQTREAVEILHQQFNKFITPSVPQQEERIQEISDLAQRLYGFEEGQKYTEKIVAKHKEVLESITELCGSLTELEEKLKQGGAVKMNLNSEDFHDDCIDLLKEPVRNKQTIFKEEMNKGQVQGAGILPVDGAGEARLPQDLPRLSSGQESGAQGLPLPADTPSAEEHECVSPDDISLPPLPGSPDSPLALSDMEVEEHASPSLSLHVSSDRMQMGARGPGEAQDCGLPPPAAFADTCNDGRDTFSSHFEKPFPQFKAEPPFTCRRFLEQSTAICKTHADHPGSMPSGMHEGACQQHPRARESVLETREEMHAANNGTKNRDRLHASQDAPSGLGFQLGPSQVHQRQVVSQEEMKSTSAKNSVVSLAGQAPSFSRLQSNVTVVEGSPVTLEVEVTGFPEPTLTWYKKGQKLPADGHLQVMHKETRHAVFIPKVCRADAGLYVARAQNASGILSSNVILHVTGNRRPPITRINWIMLCVIYVSVSFVYWLLRQ</sequence>
<evidence type="ECO:0000256" key="11">
    <source>
        <dbReference type="SAM" id="Coils"/>
    </source>
</evidence>
<evidence type="ECO:0000256" key="9">
    <source>
        <dbReference type="ARBA" id="ARBA00074900"/>
    </source>
</evidence>
<reference evidence="15 16" key="1">
    <citation type="journal article" date="2020" name="Nature">
        <title>Six reference-quality genomes reveal evolution of bat adaptations.</title>
        <authorList>
            <person name="Jebb D."/>
            <person name="Huang Z."/>
            <person name="Pippel M."/>
            <person name="Hughes G.M."/>
            <person name="Lavrichenko K."/>
            <person name="Devanna P."/>
            <person name="Winkler S."/>
            <person name="Jermiin L.S."/>
            <person name="Skirmuntt E.C."/>
            <person name="Katzourakis A."/>
            <person name="Burkitt-Gray L."/>
            <person name="Ray D.A."/>
            <person name="Sullivan K.A.M."/>
            <person name="Roscito J.G."/>
            <person name="Kirilenko B.M."/>
            <person name="Davalos L.M."/>
            <person name="Corthals A.P."/>
            <person name="Power M.L."/>
            <person name="Jones G."/>
            <person name="Ransome R.D."/>
            <person name="Dechmann D.K.N."/>
            <person name="Locatelli A.G."/>
            <person name="Puechmaille S.J."/>
            <person name="Fedrigo O."/>
            <person name="Jarvis E.D."/>
            <person name="Hiller M."/>
            <person name="Vernes S.C."/>
            <person name="Myers E.W."/>
            <person name="Teeling E.C."/>
        </authorList>
    </citation>
    <scope>NUCLEOTIDE SEQUENCE [LARGE SCALE GENOMIC DNA]</scope>
    <source>
        <strain evidence="15">MPipKuh1</strain>
        <tissue evidence="15">Flight muscle</tissue>
    </source>
</reference>
<dbReference type="FunFam" id="1.20.58.60:FF:000192">
    <property type="entry name" value="coiled-coil domain-containing protein 141 isoform X2"/>
    <property type="match status" value="1"/>
</dbReference>
<comment type="subcellular location">
    <subcellularLocation>
        <location evidence="1">Cytoplasm</location>
        <location evidence="1">Cytoskeleton</location>
        <location evidence="1">Microtubule organizing center</location>
        <location evidence="1">Centrosome</location>
    </subcellularLocation>
</comment>
<keyword evidence="6" id="KW-0206">Cytoskeleton</keyword>
<dbReference type="Gene3D" id="2.60.40.10">
    <property type="entry name" value="Immunoglobulins"/>
    <property type="match status" value="1"/>
</dbReference>
<dbReference type="CDD" id="cd00176">
    <property type="entry name" value="SPEC"/>
    <property type="match status" value="1"/>
</dbReference>
<evidence type="ECO:0000256" key="3">
    <source>
        <dbReference type="ARBA" id="ARBA00022553"/>
    </source>
</evidence>
<evidence type="ECO:0000313" key="15">
    <source>
        <dbReference type="EMBL" id="KAF6352996.1"/>
    </source>
</evidence>
<keyword evidence="13" id="KW-1133">Transmembrane helix</keyword>
<dbReference type="Proteomes" id="UP000558488">
    <property type="component" value="Unassembled WGS sequence"/>
</dbReference>
<keyword evidence="3" id="KW-0597">Phosphoprotein</keyword>
<dbReference type="SUPFAM" id="SSF48726">
    <property type="entry name" value="Immunoglobulin"/>
    <property type="match status" value="1"/>
</dbReference>